<dbReference type="GO" id="GO:0020037">
    <property type="term" value="F:heme binding"/>
    <property type="evidence" value="ECO:0007669"/>
    <property type="project" value="TreeGrafter"/>
</dbReference>
<dbReference type="AlphaFoldDB" id="A0A097EPF9"/>
<keyword evidence="11 12" id="KW-0472">Membrane</keyword>
<comment type="subcellular location">
    <subcellularLocation>
        <location evidence="12">Cell inner membrane</location>
    </subcellularLocation>
    <subcellularLocation>
        <location evidence="1">Cell membrane</location>
        <topology evidence="1">Multi-pass membrane protein</topology>
    </subcellularLocation>
</comment>
<evidence type="ECO:0000256" key="1">
    <source>
        <dbReference type="ARBA" id="ARBA00004651"/>
    </source>
</evidence>
<keyword evidence="7 12" id="KW-0479">Metal-binding</keyword>
<dbReference type="PANTHER" id="PTHR30365">
    <property type="entry name" value="CYTOCHROME D UBIQUINOL OXIDASE"/>
    <property type="match status" value="1"/>
</dbReference>
<feature type="transmembrane region" description="Helical" evidence="12">
    <location>
        <begin position="400"/>
        <end position="423"/>
    </location>
</feature>
<protein>
    <submittedName>
        <fullName evidence="13">Cytochrome BD oxidase subunit I</fullName>
    </submittedName>
</protein>
<reference evidence="13 14" key="1">
    <citation type="submission" date="2014-10" db="EMBL/GenBank/DDBJ databases">
        <title>Whole genome sequence of Francisella endociliophora strain FSC1006, isolated from a laboratory culture of the marine ciliate Euplotes raikovi.</title>
        <authorList>
            <person name="Granberg M."/>
            <person name="Backman S."/>
            <person name="Lundmark E."/>
            <person name="Nilsson E."/>
            <person name="Karlsson E."/>
            <person name="Thelaus J."/>
            <person name="Ohrman C."/>
            <person name="Larkeryd A."/>
            <person name="Stenberg P."/>
        </authorList>
    </citation>
    <scope>NUCLEOTIDE SEQUENCE [LARGE SCALE GENOMIC DNA]</scope>
    <source>
        <strain evidence="13 14">FSC1006</strain>
    </source>
</reference>
<dbReference type="Pfam" id="PF01654">
    <property type="entry name" value="Cyt_bd_oxida_I"/>
    <property type="match status" value="1"/>
</dbReference>
<evidence type="ECO:0000256" key="12">
    <source>
        <dbReference type="PIRNR" id="PIRNR006446"/>
    </source>
</evidence>
<dbReference type="RefSeq" id="WP_040009237.1">
    <property type="nucleotide sequence ID" value="NZ_CP009574.1"/>
</dbReference>
<dbReference type="Proteomes" id="UP000029672">
    <property type="component" value="Chromosome"/>
</dbReference>
<evidence type="ECO:0000256" key="4">
    <source>
        <dbReference type="ARBA" id="ARBA00022475"/>
    </source>
</evidence>
<dbReference type="EMBL" id="CP009574">
    <property type="protein sequence ID" value="AIT09450.1"/>
    <property type="molecule type" value="Genomic_DNA"/>
</dbReference>
<feature type="transmembrane region" description="Helical" evidence="12">
    <location>
        <begin position="20"/>
        <end position="42"/>
    </location>
</feature>
<sequence>MYWVEILSRIQFAFTVSFHILFPAFSVGLATFLMIFEALWLITKNDKYLSIVKFWTKIFALTFGMGVVSGIVMEFQLGANWAGFAEKVGPVLGSLFTYEVLTAFFIEAGALGIMIFGWGKINKYIHFSATFVIFLGVTLSAFWILSANSWMQTPDGAKFINDEFQVYDWAHVIFNPSVIPRFIHMLMAAYLSTLMVILGVSCYYVLINEFHPFAKTCIKFSLLSILVLSFGQLFVGDEVGLEVHKHQPLKTAAMEGVWDTQEGAPLVLFAYPSEAQEKNLFSIEIPKLASLINTHKVDGEMLGLKSVAKEDRPPVAVVFYSFRIMVGIGLLMVFIGVVGSLLLVKQRIYNQKWFLWICRLATPLGFVAIITGWFTAEFGRQPWVVYGILKTQYSASDINVWQVFLSLGSIILVYFIIFGYFYFKYLIKIIKSGPGNVDEQRMPYSYFQSVEKTTNNKE</sequence>
<organism evidence="13 14">
    <name type="scientific">Candidatus Francisella endociliophora</name>
    <dbReference type="NCBI Taxonomy" id="653937"/>
    <lineage>
        <taxon>Bacteria</taxon>
        <taxon>Pseudomonadati</taxon>
        <taxon>Pseudomonadota</taxon>
        <taxon>Gammaproteobacteria</taxon>
        <taxon>Thiotrichales</taxon>
        <taxon>Francisellaceae</taxon>
        <taxon>Francisella</taxon>
    </lineage>
</organism>
<dbReference type="STRING" id="1547445.LO80_05370"/>
<evidence type="ECO:0000256" key="5">
    <source>
        <dbReference type="ARBA" id="ARBA00022617"/>
    </source>
</evidence>
<gene>
    <name evidence="13" type="ORF">LO80_05370</name>
</gene>
<evidence type="ECO:0000313" key="13">
    <source>
        <dbReference type="EMBL" id="AIT09450.1"/>
    </source>
</evidence>
<keyword evidence="4 12" id="KW-1003">Cell membrane</keyword>
<evidence type="ECO:0000256" key="8">
    <source>
        <dbReference type="ARBA" id="ARBA00022982"/>
    </source>
</evidence>
<keyword evidence="6 12" id="KW-0812">Transmembrane</keyword>
<evidence type="ECO:0000256" key="10">
    <source>
        <dbReference type="ARBA" id="ARBA00023004"/>
    </source>
</evidence>
<evidence type="ECO:0000256" key="6">
    <source>
        <dbReference type="ARBA" id="ARBA00022692"/>
    </source>
</evidence>
<evidence type="ECO:0000256" key="9">
    <source>
        <dbReference type="ARBA" id="ARBA00022989"/>
    </source>
</evidence>
<feature type="transmembrane region" description="Helical" evidence="12">
    <location>
        <begin position="320"/>
        <end position="344"/>
    </location>
</feature>
<dbReference type="PIRSF" id="PIRSF006446">
    <property type="entry name" value="Cyt_quinol_oxidase_1"/>
    <property type="match status" value="1"/>
</dbReference>
<dbReference type="eggNOG" id="COG1271">
    <property type="taxonomic scope" value="Bacteria"/>
</dbReference>
<dbReference type="HOGENOM" id="CLU_030555_3_1_6"/>
<dbReference type="InterPro" id="IPR002585">
    <property type="entry name" value="Cyt-d_ubiquinol_oxidase_su_1"/>
</dbReference>
<dbReference type="GO" id="GO:0070069">
    <property type="term" value="C:cytochrome complex"/>
    <property type="evidence" value="ECO:0007669"/>
    <property type="project" value="UniProtKB-UniRule"/>
</dbReference>
<evidence type="ECO:0000256" key="2">
    <source>
        <dbReference type="ARBA" id="ARBA00009819"/>
    </source>
</evidence>
<keyword evidence="9 12" id="KW-1133">Transmembrane helix</keyword>
<keyword evidence="14" id="KW-1185">Reference proteome</keyword>
<keyword evidence="10 12" id="KW-0408">Iron</keyword>
<evidence type="ECO:0000313" key="14">
    <source>
        <dbReference type="Proteomes" id="UP000029672"/>
    </source>
</evidence>
<feature type="transmembrane region" description="Helical" evidence="12">
    <location>
        <begin position="182"/>
        <end position="206"/>
    </location>
</feature>
<dbReference type="OrthoDB" id="9807042at2"/>
<feature type="transmembrane region" description="Helical" evidence="12">
    <location>
        <begin position="54"/>
        <end position="75"/>
    </location>
</feature>
<dbReference type="KEGG" id="frf:LO80_05370"/>
<keyword evidence="8 12" id="KW-0249">Electron transport</keyword>
<keyword evidence="3 12" id="KW-0813">Transport</keyword>
<dbReference type="GO" id="GO:0019646">
    <property type="term" value="P:aerobic electron transport chain"/>
    <property type="evidence" value="ECO:0007669"/>
    <property type="project" value="InterPro"/>
</dbReference>
<feature type="transmembrane region" description="Helical" evidence="12">
    <location>
        <begin position="356"/>
        <end position="376"/>
    </location>
</feature>
<feature type="transmembrane region" description="Helical" evidence="12">
    <location>
        <begin position="95"/>
        <end position="117"/>
    </location>
</feature>
<evidence type="ECO:0000256" key="3">
    <source>
        <dbReference type="ARBA" id="ARBA00022448"/>
    </source>
</evidence>
<dbReference type="GO" id="GO:0016682">
    <property type="term" value="F:oxidoreductase activity, acting on diphenols and related substances as donors, oxygen as acceptor"/>
    <property type="evidence" value="ECO:0007669"/>
    <property type="project" value="TreeGrafter"/>
</dbReference>
<keyword evidence="5 12" id="KW-0349">Heme</keyword>
<evidence type="ECO:0000256" key="7">
    <source>
        <dbReference type="ARBA" id="ARBA00022723"/>
    </source>
</evidence>
<comment type="similarity">
    <text evidence="2 12">Belongs to the cytochrome ubiquinol oxidase subunit 1 family.</text>
</comment>
<dbReference type="GO" id="GO:0009055">
    <property type="term" value="F:electron transfer activity"/>
    <property type="evidence" value="ECO:0007669"/>
    <property type="project" value="UniProtKB-UniRule"/>
</dbReference>
<dbReference type="GO" id="GO:0005886">
    <property type="term" value="C:plasma membrane"/>
    <property type="evidence" value="ECO:0007669"/>
    <property type="project" value="UniProtKB-SubCell"/>
</dbReference>
<name>A0A097EPF9_9GAMM</name>
<feature type="transmembrane region" description="Helical" evidence="12">
    <location>
        <begin position="218"/>
        <end position="235"/>
    </location>
</feature>
<accession>A0A097EPF9</accession>
<dbReference type="PANTHER" id="PTHR30365:SF14">
    <property type="entry name" value="CYTOCHROME BD MENAQUINOL OXIDASE SUBUNIT I-RELATED"/>
    <property type="match status" value="1"/>
</dbReference>
<evidence type="ECO:0000256" key="11">
    <source>
        <dbReference type="ARBA" id="ARBA00023136"/>
    </source>
</evidence>
<proteinExistence type="inferred from homology"/>
<feature type="transmembrane region" description="Helical" evidence="12">
    <location>
        <begin position="124"/>
        <end position="145"/>
    </location>
</feature>
<dbReference type="GO" id="GO:0046872">
    <property type="term" value="F:metal ion binding"/>
    <property type="evidence" value="ECO:0007669"/>
    <property type="project" value="UniProtKB-UniRule"/>
</dbReference>